<dbReference type="EMBL" id="FSRO01000001">
    <property type="protein sequence ID" value="SIO04965.1"/>
    <property type="molecule type" value="Genomic_DNA"/>
</dbReference>
<name>A0A1N6GBR4_9PROT</name>
<accession>A0A1N6GBR4</accession>
<dbReference type="eggNOG" id="ENOG503228V">
    <property type="taxonomic scope" value="Bacteria"/>
</dbReference>
<protein>
    <submittedName>
        <fullName evidence="2">Uncharacterized protein</fullName>
    </submittedName>
</protein>
<gene>
    <name evidence="2" type="ORF">SAMN02743940_0638</name>
</gene>
<dbReference type="Proteomes" id="UP000185062">
    <property type="component" value="Unassembled WGS sequence"/>
</dbReference>
<proteinExistence type="predicted"/>
<evidence type="ECO:0000313" key="2">
    <source>
        <dbReference type="EMBL" id="SIO04965.1"/>
    </source>
</evidence>
<evidence type="ECO:0000313" key="3">
    <source>
        <dbReference type="Proteomes" id="UP000185062"/>
    </source>
</evidence>
<evidence type="ECO:0000256" key="1">
    <source>
        <dbReference type="SAM" id="MobiDB-lite"/>
    </source>
</evidence>
<dbReference type="STRING" id="44575.SAMN05216419_10503"/>
<feature type="region of interest" description="Disordered" evidence="1">
    <location>
        <begin position="236"/>
        <end position="256"/>
    </location>
</feature>
<organism evidence="2 3">
    <name type="scientific">Nitrosomonas cryotolerans ATCC 49181</name>
    <dbReference type="NCBI Taxonomy" id="1131553"/>
    <lineage>
        <taxon>Bacteria</taxon>
        <taxon>Pseudomonadati</taxon>
        <taxon>Pseudomonadota</taxon>
        <taxon>Betaproteobacteria</taxon>
        <taxon>Nitrosomonadales</taxon>
        <taxon>Nitrosomonadaceae</taxon>
        <taxon>Nitrosomonas</taxon>
    </lineage>
</organism>
<sequence length="360" mass="40348">MNKMKNLILRDLILARFLSSPRNGLILSELKKSLNPFFFNPPANNEWSDEIQRLINESALQMIGRARYQLTPQGRAPVLQLLGLSSPPSNIRWQTLKNAYLIAYAMGLPPLVNDRDRQYIASADGLRASILVNTYPLSAGAYPTLTRARDNLLWQQLTNTSVTARLQKKLSAPNIQHFKPFTQGSVMTLLLNDLLGAERALPWESALKQLVAKAVNARRTSLEELRVAILKIATQKSEPESESEPVSVSETEPESESELTLETFAAQVIKSANRCQTGRFGDNKIFISHVWRQMGLDGKQFGLNIDQFKHRLCLANNKGLVSLIHADLTYAMNSQDVSASETACLNAVFHFIRLESFDVR</sequence>
<keyword evidence="3" id="KW-1185">Reference proteome</keyword>
<reference evidence="2 3" key="1">
    <citation type="submission" date="2016-12" db="EMBL/GenBank/DDBJ databases">
        <authorList>
            <person name="Song W.-J."/>
            <person name="Kurnit D.M."/>
        </authorList>
    </citation>
    <scope>NUCLEOTIDE SEQUENCE [LARGE SCALE GENOMIC DNA]</scope>
    <source>
        <strain evidence="2 3">ATCC 49181</strain>
    </source>
</reference>
<dbReference type="AlphaFoldDB" id="A0A1N6GBR4"/>